<dbReference type="AlphaFoldDB" id="A0A2V1CZH7"/>
<reference evidence="2 3" key="1">
    <citation type="journal article" date="2018" name="Sci. Rep.">
        <title>Comparative genomics provides insights into the lifestyle and reveals functional heterogeneity of dark septate endophytic fungi.</title>
        <authorList>
            <person name="Knapp D.G."/>
            <person name="Nemeth J.B."/>
            <person name="Barry K."/>
            <person name="Hainaut M."/>
            <person name="Henrissat B."/>
            <person name="Johnson J."/>
            <person name="Kuo A."/>
            <person name="Lim J.H.P."/>
            <person name="Lipzen A."/>
            <person name="Nolan M."/>
            <person name="Ohm R.A."/>
            <person name="Tamas L."/>
            <person name="Grigoriev I.V."/>
            <person name="Spatafora J.W."/>
            <person name="Nagy L.G."/>
            <person name="Kovacs G.M."/>
        </authorList>
    </citation>
    <scope>NUCLEOTIDE SEQUENCE [LARGE SCALE GENOMIC DNA]</scope>
    <source>
        <strain evidence="2 3">DSE2036</strain>
    </source>
</reference>
<evidence type="ECO:0000313" key="3">
    <source>
        <dbReference type="Proteomes" id="UP000244855"/>
    </source>
</evidence>
<dbReference type="EMBL" id="KZ806127">
    <property type="protein sequence ID" value="PVH90739.1"/>
    <property type="molecule type" value="Genomic_DNA"/>
</dbReference>
<feature type="compositionally biased region" description="Basic residues" evidence="1">
    <location>
        <begin position="56"/>
        <end position="65"/>
    </location>
</feature>
<feature type="compositionally biased region" description="Low complexity" evidence="1">
    <location>
        <begin position="108"/>
        <end position="122"/>
    </location>
</feature>
<gene>
    <name evidence="2" type="ORF">DM02DRAFT_664730</name>
</gene>
<dbReference type="Proteomes" id="UP000244855">
    <property type="component" value="Unassembled WGS sequence"/>
</dbReference>
<sequence length="169" mass="19312">MSLLTGKRPDEQITKSSFALITHRRPINRMLRVDSARCIQMAGKETAFRDRFARKRTRAAGKRHGRMDMASMSGGHRKEKLYLKLHHVCPSAQRRRGRGLRYTRKVARQQQQQQQQRQQQQRNADASLERRNVTSKWGGLIPAVDVAVAVFTMIASFTTTSTPLQIAPS</sequence>
<keyword evidence="3" id="KW-1185">Reference proteome</keyword>
<name>A0A2V1CZH7_9PLEO</name>
<organism evidence="2 3">
    <name type="scientific">Periconia macrospinosa</name>
    <dbReference type="NCBI Taxonomy" id="97972"/>
    <lineage>
        <taxon>Eukaryota</taxon>
        <taxon>Fungi</taxon>
        <taxon>Dikarya</taxon>
        <taxon>Ascomycota</taxon>
        <taxon>Pezizomycotina</taxon>
        <taxon>Dothideomycetes</taxon>
        <taxon>Pleosporomycetidae</taxon>
        <taxon>Pleosporales</taxon>
        <taxon>Massarineae</taxon>
        <taxon>Periconiaceae</taxon>
        <taxon>Periconia</taxon>
    </lineage>
</organism>
<evidence type="ECO:0000256" key="1">
    <source>
        <dbReference type="SAM" id="MobiDB-lite"/>
    </source>
</evidence>
<protein>
    <submittedName>
        <fullName evidence="2">Uncharacterized protein</fullName>
    </submittedName>
</protein>
<feature type="region of interest" description="Disordered" evidence="1">
    <location>
        <begin position="107"/>
        <end position="130"/>
    </location>
</feature>
<proteinExistence type="predicted"/>
<evidence type="ECO:0000313" key="2">
    <source>
        <dbReference type="EMBL" id="PVH90739.1"/>
    </source>
</evidence>
<accession>A0A2V1CZH7</accession>
<feature type="region of interest" description="Disordered" evidence="1">
    <location>
        <begin position="56"/>
        <end position="75"/>
    </location>
</feature>